<dbReference type="AlphaFoldDB" id="A0AB38D0Z4"/>
<sequence length="81" mass="9191">MSDVDVMAALVLQHSTARVQDRWGDWKSHYVTESSAKKSAEALYAAGFRLTVDDTDRTQNSRLDELERRLVRLEGWAGLPL</sequence>
<dbReference type="EMBL" id="FSHM01000004">
    <property type="protein sequence ID" value="SIB19068.1"/>
    <property type="molecule type" value="Genomic_DNA"/>
</dbReference>
<gene>
    <name evidence="1" type="ORF">SAMEA2070301_03160</name>
</gene>
<dbReference type="RefSeq" id="WP_070931311.1">
    <property type="nucleotide sequence ID" value="NZ_FSFF01000001.1"/>
</dbReference>
<organism evidence="1 2">
    <name type="scientific">Mycobacteroides abscessus subsp. abscessus</name>
    <dbReference type="NCBI Taxonomy" id="1185650"/>
    <lineage>
        <taxon>Bacteria</taxon>
        <taxon>Bacillati</taxon>
        <taxon>Actinomycetota</taxon>
        <taxon>Actinomycetes</taxon>
        <taxon>Mycobacteriales</taxon>
        <taxon>Mycobacteriaceae</taxon>
        <taxon>Mycobacteroides</taxon>
        <taxon>Mycobacteroides abscessus</taxon>
    </lineage>
</organism>
<reference evidence="1 2" key="1">
    <citation type="submission" date="2016-11" db="EMBL/GenBank/DDBJ databases">
        <authorList>
            <consortium name="Pathogen Informatics"/>
        </authorList>
    </citation>
    <scope>NUCLEOTIDE SEQUENCE [LARGE SCALE GENOMIC DNA]</scope>
    <source>
        <strain evidence="1 2">104</strain>
    </source>
</reference>
<name>A0AB38D0Z4_9MYCO</name>
<evidence type="ECO:0000313" key="1">
    <source>
        <dbReference type="EMBL" id="SIB19068.1"/>
    </source>
</evidence>
<comment type="caution">
    <text evidence="1">The sequence shown here is derived from an EMBL/GenBank/DDBJ whole genome shotgun (WGS) entry which is preliminary data.</text>
</comment>
<protein>
    <submittedName>
        <fullName evidence="1">Uncharacterized protein</fullName>
    </submittedName>
</protein>
<accession>A0AB38D0Z4</accession>
<evidence type="ECO:0000313" key="2">
    <source>
        <dbReference type="Proteomes" id="UP000185210"/>
    </source>
</evidence>
<dbReference type="Proteomes" id="UP000185210">
    <property type="component" value="Unassembled WGS sequence"/>
</dbReference>
<proteinExistence type="predicted"/>